<keyword evidence="3" id="KW-1185">Reference proteome</keyword>
<gene>
    <name evidence="2" type="ORF">HID58_041809</name>
</gene>
<proteinExistence type="predicted"/>
<feature type="compositionally biased region" description="Basic and acidic residues" evidence="1">
    <location>
        <begin position="248"/>
        <end position="260"/>
    </location>
</feature>
<evidence type="ECO:0000256" key="1">
    <source>
        <dbReference type="SAM" id="MobiDB-lite"/>
    </source>
</evidence>
<feature type="compositionally biased region" description="Polar residues" evidence="1">
    <location>
        <begin position="287"/>
        <end position="296"/>
    </location>
</feature>
<feature type="compositionally biased region" description="Acidic residues" evidence="1">
    <location>
        <begin position="297"/>
        <end position="313"/>
    </location>
</feature>
<feature type="region of interest" description="Disordered" evidence="1">
    <location>
        <begin position="285"/>
        <end position="320"/>
    </location>
</feature>
<name>A0ABQ8BBX8_BRANA</name>
<sequence>ILLRGVIVSSKWKELSPKPTKLRSLSFAAHCRLSRHRSPPPQMTKKKKLKSKFASGSPAGSASSNSSVSRSSAPLSSEIAVEVNTDPSDLGLPGAVTATGAATEDLSTVENGAVTATTSSAGAHENKNLEVIGAVTATDVTTEDLSPIESGVVSATISIGVDRNPNPEIEGAVTATIEEGEFVPPSSDTPATTTSVPVEKPLSSETEQTRMGLQKDKAPIASQVPIVDIPEPSRTGPPKDTGTAVKKHQGEAKSNADRTLRIQSKNGQAVSAAQKELLVVDFAGFNSPRNSAQGTDTEFDSGSDSISADEDNPPELTDRFTEVMNRKMKKQYF</sequence>
<feature type="compositionally biased region" description="Basic residues" evidence="1">
    <location>
        <begin position="32"/>
        <end position="51"/>
    </location>
</feature>
<protein>
    <submittedName>
        <fullName evidence="2">Uncharacterized protein</fullName>
    </submittedName>
</protein>
<evidence type="ECO:0000313" key="3">
    <source>
        <dbReference type="Proteomes" id="UP000824890"/>
    </source>
</evidence>
<accession>A0ABQ8BBX8</accession>
<comment type="caution">
    <text evidence="2">The sequence shown here is derived from an EMBL/GenBank/DDBJ whole genome shotgun (WGS) entry which is preliminary data.</text>
</comment>
<feature type="compositionally biased region" description="Low complexity" evidence="1">
    <location>
        <begin position="183"/>
        <end position="198"/>
    </location>
</feature>
<organism evidence="2 3">
    <name type="scientific">Brassica napus</name>
    <name type="common">Rape</name>
    <dbReference type="NCBI Taxonomy" id="3708"/>
    <lineage>
        <taxon>Eukaryota</taxon>
        <taxon>Viridiplantae</taxon>
        <taxon>Streptophyta</taxon>
        <taxon>Embryophyta</taxon>
        <taxon>Tracheophyta</taxon>
        <taxon>Spermatophyta</taxon>
        <taxon>Magnoliopsida</taxon>
        <taxon>eudicotyledons</taxon>
        <taxon>Gunneridae</taxon>
        <taxon>Pentapetalae</taxon>
        <taxon>rosids</taxon>
        <taxon>malvids</taxon>
        <taxon>Brassicales</taxon>
        <taxon>Brassicaceae</taxon>
        <taxon>Brassiceae</taxon>
        <taxon>Brassica</taxon>
    </lineage>
</organism>
<feature type="region of interest" description="Disordered" evidence="1">
    <location>
        <begin position="31"/>
        <end position="79"/>
    </location>
</feature>
<feature type="compositionally biased region" description="Low complexity" evidence="1">
    <location>
        <begin position="52"/>
        <end position="77"/>
    </location>
</feature>
<evidence type="ECO:0000313" key="2">
    <source>
        <dbReference type="EMBL" id="KAH0902306.1"/>
    </source>
</evidence>
<dbReference type="Proteomes" id="UP000824890">
    <property type="component" value="Unassembled WGS sequence"/>
</dbReference>
<dbReference type="EMBL" id="JAGKQM010000011">
    <property type="protein sequence ID" value="KAH0902306.1"/>
    <property type="molecule type" value="Genomic_DNA"/>
</dbReference>
<reference evidence="2 3" key="1">
    <citation type="submission" date="2021-05" db="EMBL/GenBank/DDBJ databases">
        <title>Genome Assembly of Synthetic Allotetraploid Brassica napus Reveals Homoeologous Exchanges between Subgenomes.</title>
        <authorList>
            <person name="Davis J.T."/>
        </authorList>
    </citation>
    <scope>NUCLEOTIDE SEQUENCE [LARGE SCALE GENOMIC DNA]</scope>
    <source>
        <strain evidence="3">cv. Da-Ae</strain>
        <tissue evidence="2">Seedling</tissue>
    </source>
</reference>
<feature type="non-terminal residue" evidence="2">
    <location>
        <position position="1"/>
    </location>
</feature>
<feature type="region of interest" description="Disordered" evidence="1">
    <location>
        <begin position="181"/>
        <end position="261"/>
    </location>
</feature>
<feature type="non-terminal residue" evidence="2">
    <location>
        <position position="333"/>
    </location>
</feature>